<reference evidence="1 2" key="2">
    <citation type="journal article" date="2011" name="Genome Res.">
        <title>Chromosome and gene copy number variation allow major structural change between species and strains of Leishmania.</title>
        <authorList>
            <person name="Rogers M.B."/>
            <person name="Hilley J.D."/>
            <person name="Dickens N.J."/>
            <person name="Wilkes J."/>
            <person name="Bates P.A."/>
            <person name="Depledge D.P."/>
            <person name="Harris D."/>
            <person name="Her Y."/>
            <person name="Herzyk P."/>
            <person name="Imamura H."/>
            <person name="Otto T.D."/>
            <person name="Sanders M."/>
            <person name="Seeger K."/>
            <person name="Dujardin J.C."/>
            <person name="Berriman M."/>
            <person name="Smith D.F."/>
            <person name="Hertz-Fowler C."/>
            <person name="Mottram J.C."/>
        </authorList>
    </citation>
    <scope>NUCLEOTIDE SEQUENCE [LARGE SCALE GENOMIC DNA]</scope>
    <source>
        <strain evidence="2">MHOM/IL/81/Friedlin</strain>
    </source>
</reference>
<dbReference type="EMBL" id="FR796428">
    <property type="protein sequence ID" value="CAJ08774.1"/>
    <property type="molecule type" value="Genomic_DNA"/>
</dbReference>
<dbReference type="KEGG" id="lma:LMJF_32_2470"/>
<sequence>MALPDDRPALCVRTHKNKSKMARRARPVAEPSVLGPLRLIMVVDPLRVHRSQQQLSAALVHFATHVSLALHELLPSRLWRSRQVPLQDSGL</sequence>
<dbReference type="HOGENOM" id="CLU_2431715_0_0_1"/>
<proteinExistence type="predicted"/>
<dbReference type="AlphaFoldDB" id="Q4Q528"/>
<evidence type="ECO:0000313" key="1">
    <source>
        <dbReference type="EMBL" id="CAJ08774.1"/>
    </source>
</evidence>
<dbReference type="GeneID" id="5656367"/>
<dbReference type="RefSeq" id="XP_001685570.1">
    <property type="nucleotide sequence ID" value="XM_001685518.1"/>
</dbReference>
<accession>Q4Q528</accession>
<protein>
    <submittedName>
        <fullName evidence="1">Uncharacterized protein</fullName>
    </submittedName>
</protein>
<dbReference type="VEuPathDB" id="TriTrypDB:LMJFC_320034650"/>
<dbReference type="Proteomes" id="UP000000542">
    <property type="component" value="Chromosome 32"/>
</dbReference>
<dbReference type="VEuPathDB" id="TriTrypDB:LmjF.32.2470"/>
<name>Q4Q528_LEIMA</name>
<keyword evidence="2" id="KW-1185">Reference proteome</keyword>
<gene>
    <name evidence="1" type="ORF">LMJF_32_2470</name>
</gene>
<organism evidence="1 2">
    <name type="scientific">Leishmania major</name>
    <dbReference type="NCBI Taxonomy" id="5664"/>
    <lineage>
        <taxon>Eukaryota</taxon>
        <taxon>Discoba</taxon>
        <taxon>Euglenozoa</taxon>
        <taxon>Kinetoplastea</taxon>
        <taxon>Metakinetoplastina</taxon>
        <taxon>Trypanosomatida</taxon>
        <taxon>Trypanosomatidae</taxon>
        <taxon>Leishmaniinae</taxon>
        <taxon>Leishmania</taxon>
    </lineage>
</organism>
<reference evidence="1 2" key="1">
    <citation type="journal article" date="2005" name="Science">
        <title>The genome of the kinetoplastid parasite, Leishmania major.</title>
        <authorList>
            <person name="Ivens A.C."/>
            <person name="Peacock C.S."/>
            <person name="Worthey E.A."/>
            <person name="Murphy L."/>
            <person name="Aggarwal G."/>
            <person name="Berriman M."/>
            <person name="Sisk E."/>
            <person name="Rajandream M.A."/>
            <person name="Adlem E."/>
            <person name="Aert R."/>
            <person name="Anupama A."/>
            <person name="Apostolou Z."/>
            <person name="Attipoe P."/>
            <person name="Bason N."/>
            <person name="Bauser C."/>
            <person name="Beck A."/>
            <person name="Beverley S.M."/>
            <person name="Bianchettin G."/>
            <person name="Borzym K."/>
            <person name="Bothe G."/>
            <person name="Bruschi C.V."/>
            <person name="Collins M."/>
            <person name="Cadag E."/>
            <person name="Ciarloni L."/>
            <person name="Clayton C."/>
            <person name="Coulson R.M."/>
            <person name="Cronin A."/>
            <person name="Cruz A.K."/>
            <person name="Davies R.M."/>
            <person name="De Gaudenzi J."/>
            <person name="Dobson D.E."/>
            <person name="Duesterhoeft A."/>
            <person name="Fazelina G."/>
            <person name="Fosker N."/>
            <person name="Frasch A.C."/>
            <person name="Fraser A."/>
            <person name="Fuchs M."/>
            <person name="Gabel C."/>
            <person name="Goble A."/>
            <person name="Goffeau A."/>
            <person name="Harris D."/>
            <person name="Hertz-Fowler C."/>
            <person name="Hilbert H."/>
            <person name="Horn D."/>
            <person name="Huang Y."/>
            <person name="Klages S."/>
            <person name="Knights A."/>
            <person name="Kube M."/>
            <person name="Larke N."/>
            <person name="Litvin L."/>
            <person name="Lord A."/>
            <person name="Louie T."/>
            <person name="Marra M."/>
            <person name="Masuy D."/>
            <person name="Matthews K."/>
            <person name="Michaeli S."/>
            <person name="Mottram J.C."/>
            <person name="Muller-Auer S."/>
            <person name="Munden H."/>
            <person name="Nelson S."/>
            <person name="Norbertczak H."/>
            <person name="Oliver K."/>
            <person name="O'neil S."/>
            <person name="Pentony M."/>
            <person name="Pohl T.M."/>
            <person name="Price C."/>
            <person name="Purnelle B."/>
            <person name="Quail M.A."/>
            <person name="Rabbinowitsch E."/>
            <person name="Reinhardt R."/>
            <person name="Rieger M."/>
            <person name="Rinta J."/>
            <person name="Robben J."/>
            <person name="Robertson L."/>
            <person name="Ruiz J.C."/>
            <person name="Rutter S."/>
            <person name="Saunders D."/>
            <person name="Schafer M."/>
            <person name="Schein J."/>
            <person name="Schwartz D.C."/>
            <person name="Seeger K."/>
            <person name="Seyler A."/>
            <person name="Sharp S."/>
            <person name="Shin H."/>
            <person name="Sivam D."/>
            <person name="Squares R."/>
            <person name="Squares S."/>
            <person name="Tosato V."/>
            <person name="Vogt C."/>
            <person name="Volckaert G."/>
            <person name="Wambutt R."/>
            <person name="Warren T."/>
            <person name="Wedler H."/>
            <person name="Woodward J."/>
            <person name="Zhou S."/>
            <person name="Zimmermann W."/>
            <person name="Smith D.F."/>
            <person name="Blackwell J.M."/>
            <person name="Stuart K.D."/>
            <person name="Barrell B."/>
            <person name="Myler P.J."/>
        </authorList>
    </citation>
    <scope>NUCLEOTIDE SEQUENCE [LARGE SCALE GENOMIC DNA]</scope>
    <source>
        <strain evidence="2">MHOM/IL/81/Friedlin</strain>
    </source>
</reference>
<evidence type="ECO:0000313" key="2">
    <source>
        <dbReference type="Proteomes" id="UP000000542"/>
    </source>
</evidence>
<dbReference type="InParanoid" id="Q4Q528"/>